<sequence length="144" mass="16128">MVSENFSFWFPTFWTWLGPSSLLHEALLETVGHLRAELRQGHLEVMAEVAALKMALMPPGEPDAETPRDLLLASRNELRSLVAAVHETKEQVQESRTDLQVSTSALLEILSEVQQLRKDGLKIQRVHGQPSLVPSPGKARPKSW</sequence>
<reference evidence="1 2" key="1">
    <citation type="submission" date="2014-04" db="EMBL/GenBank/DDBJ databases">
        <authorList>
            <consortium name="DOE Joint Genome Institute"/>
            <person name="Kuo A."/>
            <person name="Martino E."/>
            <person name="Perotto S."/>
            <person name="Kohler A."/>
            <person name="Nagy L.G."/>
            <person name="Floudas D."/>
            <person name="Copeland A."/>
            <person name="Barry K.W."/>
            <person name="Cichocki N."/>
            <person name="Veneault-Fourrey C."/>
            <person name="LaButti K."/>
            <person name="Lindquist E.A."/>
            <person name="Lipzen A."/>
            <person name="Lundell T."/>
            <person name="Morin E."/>
            <person name="Murat C."/>
            <person name="Sun H."/>
            <person name="Tunlid A."/>
            <person name="Henrissat B."/>
            <person name="Grigoriev I.V."/>
            <person name="Hibbett D.S."/>
            <person name="Martin F."/>
            <person name="Nordberg H.P."/>
            <person name="Cantor M.N."/>
            <person name="Hua S.X."/>
        </authorList>
    </citation>
    <scope>NUCLEOTIDE SEQUENCE [LARGE SCALE GENOMIC DNA]</scope>
    <source>
        <strain evidence="1 2">Zn</strain>
    </source>
</reference>
<dbReference type="EMBL" id="KN832890">
    <property type="protein sequence ID" value="KIM94441.1"/>
    <property type="molecule type" value="Genomic_DNA"/>
</dbReference>
<protein>
    <submittedName>
        <fullName evidence="1">Uncharacterized protein</fullName>
    </submittedName>
</protein>
<accession>A0A0C3GVU3</accession>
<dbReference type="AlphaFoldDB" id="A0A0C3GVU3"/>
<dbReference type="Proteomes" id="UP000054321">
    <property type="component" value="Unassembled WGS sequence"/>
</dbReference>
<gene>
    <name evidence="1" type="ORF">OIDMADRAFT_60767</name>
</gene>
<evidence type="ECO:0000313" key="1">
    <source>
        <dbReference type="EMBL" id="KIM94441.1"/>
    </source>
</evidence>
<name>A0A0C3GVU3_OIDMZ</name>
<dbReference type="InParanoid" id="A0A0C3GVU3"/>
<dbReference type="HOGENOM" id="CLU_1797048_0_0_1"/>
<proteinExistence type="predicted"/>
<organism evidence="1 2">
    <name type="scientific">Oidiodendron maius (strain Zn)</name>
    <dbReference type="NCBI Taxonomy" id="913774"/>
    <lineage>
        <taxon>Eukaryota</taxon>
        <taxon>Fungi</taxon>
        <taxon>Dikarya</taxon>
        <taxon>Ascomycota</taxon>
        <taxon>Pezizomycotina</taxon>
        <taxon>Leotiomycetes</taxon>
        <taxon>Leotiomycetes incertae sedis</taxon>
        <taxon>Myxotrichaceae</taxon>
        <taxon>Oidiodendron</taxon>
    </lineage>
</organism>
<keyword evidence="2" id="KW-1185">Reference proteome</keyword>
<evidence type="ECO:0000313" key="2">
    <source>
        <dbReference type="Proteomes" id="UP000054321"/>
    </source>
</evidence>
<reference evidence="2" key="2">
    <citation type="submission" date="2015-01" db="EMBL/GenBank/DDBJ databases">
        <title>Evolutionary Origins and Diversification of the Mycorrhizal Mutualists.</title>
        <authorList>
            <consortium name="DOE Joint Genome Institute"/>
            <consortium name="Mycorrhizal Genomics Consortium"/>
            <person name="Kohler A."/>
            <person name="Kuo A."/>
            <person name="Nagy L.G."/>
            <person name="Floudas D."/>
            <person name="Copeland A."/>
            <person name="Barry K.W."/>
            <person name="Cichocki N."/>
            <person name="Veneault-Fourrey C."/>
            <person name="LaButti K."/>
            <person name="Lindquist E.A."/>
            <person name="Lipzen A."/>
            <person name="Lundell T."/>
            <person name="Morin E."/>
            <person name="Murat C."/>
            <person name="Riley R."/>
            <person name="Ohm R."/>
            <person name="Sun H."/>
            <person name="Tunlid A."/>
            <person name="Henrissat B."/>
            <person name="Grigoriev I.V."/>
            <person name="Hibbett D.S."/>
            <person name="Martin F."/>
        </authorList>
    </citation>
    <scope>NUCLEOTIDE SEQUENCE [LARGE SCALE GENOMIC DNA]</scope>
    <source>
        <strain evidence="2">Zn</strain>
    </source>
</reference>